<dbReference type="GO" id="GO:0043546">
    <property type="term" value="F:molybdopterin cofactor binding"/>
    <property type="evidence" value="ECO:0007669"/>
    <property type="project" value="InterPro"/>
</dbReference>
<feature type="domain" description="4Fe-4S Mo/W bis-MGD-type" evidence="6">
    <location>
        <begin position="20"/>
        <end position="81"/>
    </location>
</feature>
<keyword evidence="5" id="KW-0411">Iron-sulfur</keyword>
<evidence type="ECO:0000313" key="7">
    <source>
        <dbReference type="EMBL" id="WCO65342.1"/>
    </source>
</evidence>
<dbReference type="PANTHER" id="PTHR43105">
    <property type="entry name" value="RESPIRATORY NITRATE REDUCTASE"/>
    <property type="match status" value="1"/>
</dbReference>
<dbReference type="PROSITE" id="PS51669">
    <property type="entry name" value="4FE4S_MOW_BIS_MGD"/>
    <property type="match status" value="1"/>
</dbReference>
<keyword evidence="4" id="KW-0408">Iron</keyword>
<dbReference type="InterPro" id="IPR006656">
    <property type="entry name" value="Mopterin_OxRdtase"/>
</dbReference>
<dbReference type="EMBL" id="CP116942">
    <property type="protein sequence ID" value="WCO65342.1"/>
    <property type="molecule type" value="Genomic_DNA"/>
</dbReference>
<dbReference type="Gene3D" id="2.20.25.90">
    <property type="entry name" value="ADC-like domains"/>
    <property type="match status" value="1"/>
</dbReference>
<dbReference type="InterPro" id="IPR009010">
    <property type="entry name" value="Asp_de-COase-like_dom_sf"/>
</dbReference>
<accession>A0AAE9YAC5</accession>
<dbReference type="Gene3D" id="2.40.40.20">
    <property type="match status" value="1"/>
</dbReference>
<protein>
    <submittedName>
        <fullName evidence="7">Molybdopterin-dependent oxidoreductase</fullName>
    </submittedName>
</protein>
<proteinExistence type="predicted"/>
<dbReference type="SUPFAM" id="SSF53706">
    <property type="entry name" value="Formate dehydrogenase/DMSO reductase, domains 1-3"/>
    <property type="match status" value="1"/>
</dbReference>
<dbReference type="GO" id="GO:0016491">
    <property type="term" value="F:oxidoreductase activity"/>
    <property type="evidence" value="ECO:0007669"/>
    <property type="project" value="UniProtKB-KW"/>
</dbReference>
<evidence type="ECO:0000256" key="2">
    <source>
        <dbReference type="ARBA" id="ARBA00022723"/>
    </source>
</evidence>
<dbReference type="GO" id="GO:0051539">
    <property type="term" value="F:4 iron, 4 sulfur cluster binding"/>
    <property type="evidence" value="ECO:0007669"/>
    <property type="project" value="UniProtKB-KW"/>
</dbReference>
<reference evidence="7" key="1">
    <citation type="submission" date="2023-01" db="EMBL/GenBank/DDBJ databases">
        <title>The diversity of Class Acidimicrobiia in South China Sea sediment environments and the proposal of Iamia marina sp. nov., a novel species of the genus Iamia.</title>
        <authorList>
            <person name="He Y."/>
            <person name="Tian X."/>
        </authorList>
    </citation>
    <scope>NUCLEOTIDE SEQUENCE</scope>
    <source>
        <strain evidence="7">DSM 19957</strain>
    </source>
</reference>
<evidence type="ECO:0000256" key="5">
    <source>
        <dbReference type="ARBA" id="ARBA00023014"/>
    </source>
</evidence>
<evidence type="ECO:0000256" key="4">
    <source>
        <dbReference type="ARBA" id="ARBA00023004"/>
    </source>
</evidence>
<sequence length="766" mass="80647">MTVVDPATRPEAAPAADAGTRTAFRTCPLCEAGCGLEVTVARDDEGTERVTRIRGDRDDVFSHGFICPKGSTLRQLHEDPDRLRRPLVKRDGAFVEVGWDEAFAEVDRLLTGVVAEHGREALGVYVGNPNAHNISALVYLKPLLKALGTRNVFSASTVDQRPKEISSALMFGTGLSVPVPDIDRTDHLLLLGANPLESNGSLATAPDWPGRLAAIRERGGRVVVVDPRRTRTAERADEWVAIRPGTDALLLAAMATTLLEEGLADPGAAGPHLADLDRLADLLAPFTAEAVAPATGVAADDVRRLARDLAAAPTAAVYGRIGTTTAEFGTVASWLVDVLAVLTGNLDRPGGSMFTRAAAGSATTRGTPGVGRGIRLGRHTSRVRGLPETMGELPAACLAEEIDTPGEGRIRAMVTVAGNPVLSTPHSARLDAALEGLDAMVAVDIYVNETTRHADVVLPAPSALEKPHYDLALLQLAIRNVANWSDPVLARDPDQPDEWEVLARLALVAQGVGPDADPAVVDDLVVDSLLAGAVGDEHGPVAGRDPAELKAMLGDERGPARIVDLMLRTGPYGDAFGARPDGLSLEALRAAPHGVDLGALEPRLPEVLRTPSGKVELAPEPIVADLPRLEAALDADPDALRLVGRRDLRSNNSWMHNVEVLVKGKERCTLHVHPDDAARLGLADGATARVRSRVGEVEAPVQVTDAVRPGVVSLPHGWGHAHPDVRLGVAQRHAGVNSNVLTDDTVVDVPSGTAVLNGIPVEVAPA</sequence>
<dbReference type="RefSeq" id="WP_272734867.1">
    <property type="nucleotide sequence ID" value="NZ_CP116942.1"/>
</dbReference>
<evidence type="ECO:0000259" key="6">
    <source>
        <dbReference type="PROSITE" id="PS51669"/>
    </source>
</evidence>
<keyword evidence="1" id="KW-0004">4Fe-4S</keyword>
<dbReference type="SMART" id="SM00926">
    <property type="entry name" value="Molybdop_Fe4S4"/>
    <property type="match status" value="1"/>
</dbReference>
<dbReference type="AlphaFoldDB" id="A0AAE9YAC5"/>
<dbReference type="Pfam" id="PF04879">
    <property type="entry name" value="Molybdop_Fe4S4"/>
    <property type="match status" value="1"/>
</dbReference>
<dbReference type="PANTHER" id="PTHR43105:SF9">
    <property type="entry name" value="NADPH-FE(3+) OXIDOREDUCTASE SUBUNIT ALPHA"/>
    <property type="match status" value="1"/>
</dbReference>
<dbReference type="Gene3D" id="3.40.228.10">
    <property type="entry name" value="Dimethylsulfoxide Reductase, domain 2"/>
    <property type="match status" value="1"/>
</dbReference>
<dbReference type="KEGG" id="ima:PO878_12635"/>
<dbReference type="Pfam" id="PF00384">
    <property type="entry name" value="Molybdopterin"/>
    <property type="match status" value="1"/>
</dbReference>
<keyword evidence="2" id="KW-0479">Metal-binding</keyword>
<dbReference type="Pfam" id="PF01568">
    <property type="entry name" value="Molydop_binding"/>
    <property type="match status" value="1"/>
</dbReference>
<evidence type="ECO:0000313" key="8">
    <source>
        <dbReference type="Proteomes" id="UP001216390"/>
    </source>
</evidence>
<keyword evidence="8" id="KW-1185">Reference proteome</keyword>
<dbReference type="GO" id="GO:0046872">
    <property type="term" value="F:metal ion binding"/>
    <property type="evidence" value="ECO:0007669"/>
    <property type="project" value="UniProtKB-KW"/>
</dbReference>
<dbReference type="InterPro" id="IPR006963">
    <property type="entry name" value="Mopterin_OxRdtase_4Fe-4S_dom"/>
</dbReference>
<evidence type="ECO:0000256" key="1">
    <source>
        <dbReference type="ARBA" id="ARBA00022485"/>
    </source>
</evidence>
<dbReference type="SUPFAM" id="SSF50692">
    <property type="entry name" value="ADC-like"/>
    <property type="match status" value="1"/>
</dbReference>
<name>A0AAE9YAC5_9ACTN</name>
<dbReference type="Proteomes" id="UP001216390">
    <property type="component" value="Chromosome"/>
</dbReference>
<evidence type="ECO:0000256" key="3">
    <source>
        <dbReference type="ARBA" id="ARBA00023002"/>
    </source>
</evidence>
<dbReference type="GO" id="GO:0016020">
    <property type="term" value="C:membrane"/>
    <property type="evidence" value="ECO:0007669"/>
    <property type="project" value="TreeGrafter"/>
</dbReference>
<dbReference type="InterPro" id="IPR050123">
    <property type="entry name" value="Prok_molybdopt-oxidoreductase"/>
</dbReference>
<keyword evidence="3" id="KW-0560">Oxidoreductase</keyword>
<organism evidence="7 8">
    <name type="scientific">Iamia majanohamensis</name>
    <dbReference type="NCBI Taxonomy" id="467976"/>
    <lineage>
        <taxon>Bacteria</taxon>
        <taxon>Bacillati</taxon>
        <taxon>Actinomycetota</taxon>
        <taxon>Acidimicrobiia</taxon>
        <taxon>Acidimicrobiales</taxon>
        <taxon>Iamiaceae</taxon>
        <taxon>Iamia</taxon>
    </lineage>
</organism>
<gene>
    <name evidence="7" type="ORF">PO878_12635</name>
</gene>
<dbReference type="InterPro" id="IPR006657">
    <property type="entry name" value="MoPterin_dinucl-bd_dom"/>
</dbReference>
<dbReference type="Gene3D" id="3.40.50.740">
    <property type="match status" value="1"/>
</dbReference>